<sequence>MQNRAKRFQQHISDVPGPGSYEFPVCVEVGTKDSRPKQQKIPCRRVMYLRKSEAPSIPSPGQAHGYEEAEDGSLSRQLPPPQDVTLGPAYYKPQNYETHVTKKYKGIHFGNMTAKRSDFKIQEVPGPGAYDPSPDSTLNYENVNLKREDKKKDESFIPRYHEVLVLQEKKKDVPGPGKYDIKGQFEKKSNMIHEGVEVQQPPFLSQSKRFASLKSITPAPGAYDDPRTAFQSLKKTSGYNRTPFSQTSVRFLPESKLRKTPGPGAYNLVNYSLAEQSQKKVYLESARKGAFGTSSPRLQTFVKNNTLTPGPADYKIKSKLDEDYKQQQSSVFASGTDRLSTPTIGKVRALGYYCIRNLHYLIGMRDT</sequence>
<dbReference type="AlphaFoldDB" id="M3XJK7"/>
<keyword evidence="3" id="KW-1185">Reference proteome</keyword>
<dbReference type="Ensembl" id="ENSLACT00000025857.1">
    <property type="protein sequence ID" value="ENSLACP00000022913.1"/>
    <property type="gene ID" value="ENSLACG00000022405.1"/>
</dbReference>
<dbReference type="OMA" id="KSNMIHE"/>
<accession>M3XJK7</accession>
<dbReference type="EMBL" id="AFYH01111083">
    <property type="status" value="NOT_ANNOTATED_CDS"/>
    <property type="molecule type" value="Genomic_DNA"/>
</dbReference>
<dbReference type="InterPro" id="IPR051291">
    <property type="entry name" value="CIMAP"/>
</dbReference>
<dbReference type="InterPro" id="IPR010736">
    <property type="entry name" value="SHIPPO-rpt"/>
</dbReference>
<dbReference type="eggNOG" id="ENOG502QT7V">
    <property type="taxonomic scope" value="Eukaryota"/>
</dbReference>
<dbReference type="EMBL" id="AFYH01111085">
    <property type="status" value="NOT_ANNOTATED_CDS"/>
    <property type="molecule type" value="Genomic_DNA"/>
</dbReference>
<dbReference type="PANTHER" id="PTHR21580">
    <property type="entry name" value="SHIPPO-1-RELATED"/>
    <property type="match status" value="1"/>
</dbReference>
<dbReference type="Proteomes" id="UP000008672">
    <property type="component" value="Unassembled WGS sequence"/>
</dbReference>
<dbReference type="EMBL" id="AFYH01111080">
    <property type="status" value="NOT_ANNOTATED_CDS"/>
    <property type="molecule type" value="Genomic_DNA"/>
</dbReference>
<dbReference type="EMBL" id="AFYH01111079">
    <property type="status" value="NOT_ANNOTATED_CDS"/>
    <property type="molecule type" value="Genomic_DNA"/>
</dbReference>
<dbReference type="EMBL" id="AFYH01111078">
    <property type="status" value="NOT_ANNOTATED_CDS"/>
    <property type="molecule type" value="Genomic_DNA"/>
</dbReference>
<reference evidence="2" key="2">
    <citation type="submission" date="2025-08" db="UniProtKB">
        <authorList>
            <consortium name="Ensembl"/>
        </authorList>
    </citation>
    <scope>IDENTIFICATION</scope>
</reference>
<dbReference type="STRING" id="7897.ENSLACP00000022913"/>
<name>M3XJK7_LATCH</name>
<dbReference type="HOGENOM" id="CLU_040300_0_0_1"/>
<reference evidence="3" key="1">
    <citation type="submission" date="2011-08" db="EMBL/GenBank/DDBJ databases">
        <title>The draft genome of Latimeria chalumnae.</title>
        <authorList>
            <person name="Di Palma F."/>
            <person name="Alfoldi J."/>
            <person name="Johnson J."/>
            <person name="Berlin A."/>
            <person name="Gnerre S."/>
            <person name="Jaffe D."/>
            <person name="MacCallum I."/>
            <person name="Young S."/>
            <person name="Walker B.J."/>
            <person name="Lander E."/>
            <person name="Lindblad-Toh K."/>
        </authorList>
    </citation>
    <scope>NUCLEOTIDE SEQUENCE [LARGE SCALE GENOMIC DNA]</scope>
    <source>
        <strain evidence="3">Wild caught</strain>
    </source>
</reference>
<dbReference type="EMBL" id="AFYH01111081">
    <property type="status" value="NOT_ANNOTATED_CDS"/>
    <property type="molecule type" value="Genomic_DNA"/>
</dbReference>
<protein>
    <submittedName>
        <fullName evidence="2">Sperm tail PG-rich repeat containing 2</fullName>
    </submittedName>
</protein>
<evidence type="ECO:0000256" key="1">
    <source>
        <dbReference type="SAM" id="MobiDB-lite"/>
    </source>
</evidence>
<evidence type="ECO:0000313" key="2">
    <source>
        <dbReference type="Ensembl" id="ENSLACP00000022913.1"/>
    </source>
</evidence>
<dbReference type="Pfam" id="PF07004">
    <property type="entry name" value="SHIPPO-rpt"/>
    <property type="match status" value="5"/>
</dbReference>
<dbReference type="InParanoid" id="M3XJK7"/>
<dbReference type="GeneTree" id="ENSGT00390000001063"/>
<dbReference type="EMBL" id="AFYH01111076">
    <property type="status" value="NOT_ANNOTATED_CDS"/>
    <property type="molecule type" value="Genomic_DNA"/>
</dbReference>
<organism evidence="2 3">
    <name type="scientific">Latimeria chalumnae</name>
    <name type="common">Coelacanth</name>
    <dbReference type="NCBI Taxonomy" id="7897"/>
    <lineage>
        <taxon>Eukaryota</taxon>
        <taxon>Metazoa</taxon>
        <taxon>Chordata</taxon>
        <taxon>Craniata</taxon>
        <taxon>Vertebrata</taxon>
        <taxon>Euteleostomi</taxon>
        <taxon>Coelacanthiformes</taxon>
        <taxon>Coelacanthidae</taxon>
        <taxon>Latimeria</taxon>
    </lineage>
</organism>
<feature type="region of interest" description="Disordered" evidence="1">
    <location>
        <begin position="52"/>
        <end position="83"/>
    </location>
</feature>
<dbReference type="PANTHER" id="PTHR21580:SF60">
    <property type="entry name" value="SPERM-TAIL PG-RICH REPEAT-CONTAINING PROTEIN 2"/>
    <property type="match status" value="1"/>
</dbReference>
<dbReference type="EMBL" id="AFYH01111082">
    <property type="status" value="NOT_ANNOTATED_CDS"/>
    <property type="molecule type" value="Genomic_DNA"/>
</dbReference>
<dbReference type="FunCoup" id="M3XJK7">
    <property type="interactions" value="13"/>
</dbReference>
<feature type="region of interest" description="Disordered" evidence="1">
    <location>
        <begin position="1"/>
        <end position="20"/>
    </location>
</feature>
<dbReference type="EMBL" id="AFYH01111077">
    <property type="status" value="NOT_ANNOTATED_CDS"/>
    <property type="molecule type" value="Genomic_DNA"/>
</dbReference>
<evidence type="ECO:0000313" key="3">
    <source>
        <dbReference type="Proteomes" id="UP000008672"/>
    </source>
</evidence>
<gene>
    <name evidence="2" type="primary">STPG2</name>
</gene>
<reference evidence="2" key="3">
    <citation type="submission" date="2025-09" db="UniProtKB">
        <authorList>
            <consortium name="Ensembl"/>
        </authorList>
    </citation>
    <scope>IDENTIFICATION</scope>
</reference>
<proteinExistence type="predicted"/>
<dbReference type="EMBL" id="AFYH01111084">
    <property type="status" value="NOT_ANNOTATED_CDS"/>
    <property type="molecule type" value="Genomic_DNA"/>
</dbReference>